<dbReference type="OrthoDB" id="2843884at2"/>
<dbReference type="Pfam" id="PF05708">
    <property type="entry name" value="Peptidase_C92"/>
    <property type="match status" value="1"/>
</dbReference>
<comment type="caution">
    <text evidence="1">The sequence shown here is derived from an EMBL/GenBank/DDBJ whole genome shotgun (WGS) entry which is preliminary data.</text>
</comment>
<organism evidence="1 2">
    <name type="scientific">Domibacillus antri</name>
    <dbReference type="NCBI Taxonomy" id="1714264"/>
    <lineage>
        <taxon>Bacteria</taxon>
        <taxon>Bacillati</taxon>
        <taxon>Bacillota</taxon>
        <taxon>Bacilli</taxon>
        <taxon>Bacillales</taxon>
        <taxon>Bacillaceae</taxon>
        <taxon>Domibacillus</taxon>
    </lineage>
</organism>
<dbReference type="AlphaFoldDB" id="A0A1Q8Q1C7"/>
<sequence>MGTNKFQGIHQLHYEKAMGKIQTGDLLFCSGSYRVSEFIKKASNSFMSHVAFLFEWNDRVLVFESVENVGVRIVPLMHYMTNYENTGKKYNGALFTARHDKLIDPYFDRTLLDILVGTAIDLLNRNYDQTEIIRILTRIKLGIGQHKDNYEYICSEFVDHCFRQIGVHFPRSKEGFIYPEHIASDSNVYPLFEIIS</sequence>
<gene>
    <name evidence="1" type="ORF">BTO30_16670</name>
</gene>
<dbReference type="Gene3D" id="3.90.1720.10">
    <property type="entry name" value="endopeptidase domain like (from Nostoc punctiforme)"/>
    <property type="match status" value="1"/>
</dbReference>
<protein>
    <submittedName>
        <fullName evidence="1">Uncharacterized protein</fullName>
    </submittedName>
</protein>
<dbReference type="InterPro" id="IPR038765">
    <property type="entry name" value="Papain-like_cys_pep_sf"/>
</dbReference>
<evidence type="ECO:0000313" key="1">
    <source>
        <dbReference type="EMBL" id="OLN21121.1"/>
    </source>
</evidence>
<keyword evidence="2" id="KW-1185">Reference proteome</keyword>
<dbReference type="SUPFAM" id="SSF54001">
    <property type="entry name" value="Cysteine proteinases"/>
    <property type="match status" value="1"/>
</dbReference>
<accession>A0A1Q8Q1C7</accession>
<dbReference type="InterPro" id="IPR024453">
    <property type="entry name" value="Peptidase_C92"/>
</dbReference>
<dbReference type="RefSeq" id="WP_075399817.1">
    <property type="nucleotide sequence ID" value="NZ_MSDU01000073.1"/>
</dbReference>
<evidence type="ECO:0000313" key="2">
    <source>
        <dbReference type="Proteomes" id="UP000185568"/>
    </source>
</evidence>
<dbReference type="EMBL" id="MSDU01000073">
    <property type="protein sequence ID" value="OLN21121.1"/>
    <property type="molecule type" value="Genomic_DNA"/>
</dbReference>
<dbReference type="Proteomes" id="UP000185568">
    <property type="component" value="Unassembled WGS sequence"/>
</dbReference>
<proteinExistence type="predicted"/>
<name>A0A1Q8Q1C7_9BACI</name>
<reference evidence="1 2" key="1">
    <citation type="submission" date="2016-12" db="EMBL/GenBank/DDBJ databases">
        <title>Domibacillus antri genome sequencing.</title>
        <authorList>
            <person name="Verma A."/>
            <person name="Krishnamurthi S."/>
        </authorList>
    </citation>
    <scope>NUCLEOTIDE SEQUENCE [LARGE SCALE GENOMIC DNA]</scope>
    <source>
        <strain evidence="1 2">XD80</strain>
    </source>
</reference>